<proteinExistence type="predicted"/>
<dbReference type="CDD" id="cd06137">
    <property type="entry name" value="DEDDh_RNase"/>
    <property type="match status" value="1"/>
</dbReference>
<organism evidence="6">
    <name type="scientific">Aspergillus flavus</name>
    <dbReference type="NCBI Taxonomy" id="5059"/>
    <lineage>
        <taxon>Eukaryota</taxon>
        <taxon>Fungi</taxon>
        <taxon>Dikarya</taxon>
        <taxon>Ascomycota</taxon>
        <taxon>Pezizomycotina</taxon>
        <taxon>Eurotiomycetes</taxon>
        <taxon>Eurotiomycetidae</taxon>
        <taxon>Eurotiales</taxon>
        <taxon>Aspergillaceae</taxon>
        <taxon>Aspergillus</taxon>
        <taxon>Aspergillus subgen. Circumdati</taxon>
    </lineage>
</organism>
<dbReference type="SMART" id="SM00479">
    <property type="entry name" value="EXOIII"/>
    <property type="match status" value="1"/>
</dbReference>
<dbReference type="PANTHER" id="PTHR12801:SF114">
    <property type="entry name" value="EXONUCLEASE, PUTATIVE (AFU_ORTHOLOGUE AFUA_7G00870)-RELATED"/>
    <property type="match status" value="1"/>
</dbReference>
<evidence type="ECO:0000259" key="5">
    <source>
        <dbReference type="SMART" id="SM00479"/>
    </source>
</evidence>
<dbReference type="PANTHER" id="PTHR12801">
    <property type="entry name" value="RNA EXONUCLEASE REXO1 / RECO3 FAMILY MEMBER-RELATED"/>
    <property type="match status" value="1"/>
</dbReference>
<dbReference type="InterPro" id="IPR047021">
    <property type="entry name" value="REXO1/3/4-like"/>
</dbReference>
<gene>
    <name evidence="6" type="ORF">BDV35DRAFT_344392</name>
</gene>
<evidence type="ECO:0000256" key="1">
    <source>
        <dbReference type="ARBA" id="ARBA00022722"/>
    </source>
</evidence>
<keyword evidence="2" id="KW-0378">Hydrolase</keyword>
<dbReference type="SUPFAM" id="SSF53098">
    <property type="entry name" value="Ribonuclease H-like"/>
    <property type="match status" value="1"/>
</dbReference>
<evidence type="ECO:0000256" key="2">
    <source>
        <dbReference type="ARBA" id="ARBA00022801"/>
    </source>
</evidence>
<dbReference type="GO" id="GO:0004527">
    <property type="term" value="F:exonuclease activity"/>
    <property type="evidence" value="ECO:0007669"/>
    <property type="project" value="UniProtKB-KW"/>
</dbReference>
<dbReference type="InterPro" id="IPR012337">
    <property type="entry name" value="RNaseH-like_sf"/>
</dbReference>
<feature type="compositionally biased region" description="Polar residues" evidence="4">
    <location>
        <begin position="96"/>
        <end position="109"/>
    </location>
</feature>
<dbReference type="InterPro" id="IPR036397">
    <property type="entry name" value="RNaseH_sf"/>
</dbReference>
<dbReference type="Proteomes" id="UP000325434">
    <property type="component" value="Unassembled WGS sequence"/>
</dbReference>
<evidence type="ECO:0000256" key="3">
    <source>
        <dbReference type="ARBA" id="ARBA00022839"/>
    </source>
</evidence>
<dbReference type="GO" id="GO:0000027">
    <property type="term" value="P:ribosomal large subunit assembly"/>
    <property type="evidence" value="ECO:0007669"/>
    <property type="project" value="TreeGrafter"/>
</dbReference>
<dbReference type="GO" id="GO:0005634">
    <property type="term" value="C:nucleus"/>
    <property type="evidence" value="ECO:0007669"/>
    <property type="project" value="TreeGrafter"/>
</dbReference>
<dbReference type="VEuPathDB" id="FungiDB:AFLA_013671"/>
<reference evidence="6" key="1">
    <citation type="submission" date="2019-04" db="EMBL/GenBank/DDBJ databases">
        <title>Friends and foes A comparative genomics study of 23 Aspergillus species from section Flavi.</title>
        <authorList>
            <consortium name="DOE Joint Genome Institute"/>
            <person name="Kjaerbolling I."/>
            <person name="Vesth T."/>
            <person name="Frisvad J.C."/>
            <person name="Nybo J.L."/>
            <person name="Theobald S."/>
            <person name="Kildgaard S."/>
            <person name="Isbrandt T."/>
            <person name="Kuo A."/>
            <person name="Sato A."/>
            <person name="Lyhne E.K."/>
            <person name="Kogle M.E."/>
            <person name="Wiebenga A."/>
            <person name="Kun R.S."/>
            <person name="Lubbers R.J."/>
            <person name="Makela M.R."/>
            <person name="Barry K."/>
            <person name="Chovatia M."/>
            <person name="Clum A."/>
            <person name="Daum C."/>
            <person name="Haridas S."/>
            <person name="He G."/>
            <person name="LaButti K."/>
            <person name="Lipzen A."/>
            <person name="Mondo S."/>
            <person name="Riley R."/>
            <person name="Salamov A."/>
            <person name="Simmons B.A."/>
            <person name="Magnuson J.K."/>
            <person name="Henrissat B."/>
            <person name="Mortensen U.H."/>
            <person name="Larsen T.O."/>
            <person name="Devries R.P."/>
            <person name="Grigoriev I.V."/>
            <person name="Machida M."/>
            <person name="Baker S.E."/>
            <person name="Andersen M.R."/>
        </authorList>
    </citation>
    <scope>NUCLEOTIDE SEQUENCE [LARGE SCALE GENOMIC DNA]</scope>
    <source>
        <strain evidence="6">CBS 121.62</strain>
    </source>
</reference>
<protein>
    <submittedName>
        <fullName evidence="6">Ribonuclease H-like domain-containing protein</fullName>
    </submittedName>
</protein>
<dbReference type="GO" id="GO:0003676">
    <property type="term" value="F:nucleic acid binding"/>
    <property type="evidence" value="ECO:0007669"/>
    <property type="project" value="InterPro"/>
</dbReference>
<dbReference type="GO" id="GO:0006364">
    <property type="term" value="P:rRNA processing"/>
    <property type="evidence" value="ECO:0007669"/>
    <property type="project" value="TreeGrafter"/>
</dbReference>
<evidence type="ECO:0000256" key="4">
    <source>
        <dbReference type="SAM" id="MobiDB-lite"/>
    </source>
</evidence>
<feature type="compositionally biased region" description="Polar residues" evidence="4">
    <location>
        <begin position="1"/>
        <end position="29"/>
    </location>
</feature>
<dbReference type="EMBL" id="ML734570">
    <property type="protein sequence ID" value="KAB8249657.1"/>
    <property type="molecule type" value="Genomic_DNA"/>
</dbReference>
<dbReference type="InterPro" id="IPR013520">
    <property type="entry name" value="Ribonucl_H"/>
</dbReference>
<evidence type="ECO:0000313" key="6">
    <source>
        <dbReference type="EMBL" id="KAB8249657.1"/>
    </source>
</evidence>
<keyword evidence="3" id="KW-0269">Exonuclease</keyword>
<feature type="domain" description="Exonuclease" evidence="5">
    <location>
        <begin position="157"/>
        <end position="331"/>
    </location>
</feature>
<dbReference type="Gene3D" id="3.30.420.10">
    <property type="entry name" value="Ribonuclease H-like superfamily/Ribonuclease H"/>
    <property type="match status" value="1"/>
</dbReference>
<sequence>MMSGFKYSQTETNSYPNEKNANGTLSLTAPSDKGEWNTKDVGRQDNEGVELSGKKGSCPRKCMGQIIFLYVLHNLTTDAGQSKGQRKKGKGKWQKVSLSEATKPTTPNKDWSVIPDPEQAKILQDLVALCRSTNPHVARMRHWNTSNGHETSPTRRSVVAIDCEMVLVGPGQNEVVQVCAVDVLSGEIVVDKGVVPTKPVTDWCTPWSGMTPQRLEDMKREGKTVNGWEEARAEVLKFVDGDTILVGHALRNDVRALKMQHAKVLDTATVTKHAVTKEMVGSGCKRTWKLKTLCQDFLGISIQQSRNGHDCVEDTLATREVLLWCVRNPDKLKKWAVEQSAAIQAVSRSCSSGKEREDSTPFEGVEDWL</sequence>
<feature type="region of interest" description="Disordered" evidence="4">
    <location>
        <begin position="1"/>
        <end position="55"/>
    </location>
</feature>
<keyword evidence="1" id="KW-0540">Nuclease</keyword>
<feature type="compositionally biased region" description="Basic and acidic residues" evidence="4">
    <location>
        <begin position="32"/>
        <end position="46"/>
    </location>
</feature>
<feature type="region of interest" description="Disordered" evidence="4">
    <location>
        <begin position="80"/>
        <end position="114"/>
    </location>
</feature>
<accession>A0A5N6H696</accession>
<feature type="region of interest" description="Disordered" evidence="4">
    <location>
        <begin position="350"/>
        <end position="369"/>
    </location>
</feature>
<name>A0A5N6H696_ASPFL</name>
<dbReference type="AlphaFoldDB" id="A0A5N6H696"/>
<dbReference type="VEuPathDB" id="FungiDB:F9C07_12272"/>
<feature type="compositionally biased region" description="Basic residues" evidence="4">
    <location>
        <begin position="84"/>
        <end position="93"/>
    </location>
</feature>
<dbReference type="Pfam" id="PF00929">
    <property type="entry name" value="RNase_T"/>
    <property type="match status" value="1"/>
</dbReference>